<keyword evidence="3" id="KW-1185">Reference proteome</keyword>
<gene>
    <name evidence="2" type="ORF">CEXT_475751</name>
</gene>
<evidence type="ECO:0000313" key="3">
    <source>
        <dbReference type="Proteomes" id="UP001054945"/>
    </source>
</evidence>
<feature type="region of interest" description="Disordered" evidence="1">
    <location>
        <begin position="1"/>
        <end position="80"/>
    </location>
</feature>
<reference evidence="2 3" key="1">
    <citation type="submission" date="2021-06" db="EMBL/GenBank/DDBJ databases">
        <title>Caerostris extrusa draft genome.</title>
        <authorList>
            <person name="Kono N."/>
            <person name="Arakawa K."/>
        </authorList>
    </citation>
    <scope>NUCLEOTIDE SEQUENCE [LARGE SCALE GENOMIC DNA]</scope>
</reference>
<organism evidence="2 3">
    <name type="scientific">Caerostris extrusa</name>
    <name type="common">Bark spider</name>
    <name type="synonym">Caerostris bankana</name>
    <dbReference type="NCBI Taxonomy" id="172846"/>
    <lineage>
        <taxon>Eukaryota</taxon>
        <taxon>Metazoa</taxon>
        <taxon>Ecdysozoa</taxon>
        <taxon>Arthropoda</taxon>
        <taxon>Chelicerata</taxon>
        <taxon>Arachnida</taxon>
        <taxon>Araneae</taxon>
        <taxon>Araneomorphae</taxon>
        <taxon>Entelegynae</taxon>
        <taxon>Araneoidea</taxon>
        <taxon>Araneidae</taxon>
        <taxon>Caerostris</taxon>
    </lineage>
</organism>
<accession>A0AAV4XGZ0</accession>
<dbReference type="AlphaFoldDB" id="A0AAV4XGZ0"/>
<protein>
    <submittedName>
        <fullName evidence="2">Uncharacterized protein</fullName>
    </submittedName>
</protein>
<sequence length="94" mass="10496">MPSLPVPSVRSVISSRRRGSNWRRSNSKFSPSFTSRTDRTSPPLAREVALEALRRTQGGIPEEEGDEPDEDEAGNRDDYYARTSEIIAFAEPGE</sequence>
<dbReference type="Proteomes" id="UP001054945">
    <property type="component" value="Unassembled WGS sequence"/>
</dbReference>
<feature type="compositionally biased region" description="Acidic residues" evidence="1">
    <location>
        <begin position="61"/>
        <end position="72"/>
    </location>
</feature>
<name>A0AAV4XGZ0_CAEEX</name>
<evidence type="ECO:0000313" key="2">
    <source>
        <dbReference type="EMBL" id="GIY93939.1"/>
    </source>
</evidence>
<dbReference type="EMBL" id="BPLR01000329">
    <property type="protein sequence ID" value="GIY93939.1"/>
    <property type="molecule type" value="Genomic_DNA"/>
</dbReference>
<proteinExistence type="predicted"/>
<feature type="compositionally biased region" description="Low complexity" evidence="1">
    <location>
        <begin position="1"/>
        <end position="14"/>
    </location>
</feature>
<evidence type="ECO:0000256" key="1">
    <source>
        <dbReference type="SAM" id="MobiDB-lite"/>
    </source>
</evidence>
<comment type="caution">
    <text evidence="2">The sequence shown here is derived from an EMBL/GenBank/DDBJ whole genome shotgun (WGS) entry which is preliminary data.</text>
</comment>